<evidence type="ECO:0000313" key="2">
    <source>
        <dbReference type="EMBL" id="MPL59677.1"/>
    </source>
</evidence>
<comment type="caution">
    <text evidence="2">The sequence shown here is derived from an EMBL/GenBank/DDBJ whole genome shotgun (WGS) entry which is preliminary data.</text>
</comment>
<proteinExistence type="predicted"/>
<dbReference type="SUPFAM" id="SSF56507">
    <property type="entry name" value="Methionine synthase activation domain-like"/>
    <property type="match status" value="1"/>
</dbReference>
<dbReference type="Pfam" id="PF02965">
    <property type="entry name" value="Met_synt_B12"/>
    <property type="match status" value="1"/>
</dbReference>
<organism evidence="2">
    <name type="scientific">bioreactor metagenome</name>
    <dbReference type="NCBI Taxonomy" id="1076179"/>
    <lineage>
        <taxon>unclassified sequences</taxon>
        <taxon>metagenomes</taxon>
        <taxon>ecological metagenomes</taxon>
    </lineage>
</organism>
<protein>
    <recommendedName>
        <fullName evidence="1">AdoMet activation domain-containing protein</fullName>
    </recommendedName>
</protein>
<feature type="domain" description="AdoMet activation" evidence="1">
    <location>
        <begin position="88"/>
        <end position="220"/>
    </location>
</feature>
<dbReference type="Gene3D" id="3.40.109.40">
    <property type="match status" value="1"/>
</dbReference>
<reference evidence="2" key="1">
    <citation type="submission" date="2019-08" db="EMBL/GenBank/DDBJ databases">
        <authorList>
            <person name="Kucharzyk K."/>
            <person name="Murdoch R.W."/>
            <person name="Higgins S."/>
            <person name="Loffler F."/>
        </authorList>
    </citation>
    <scope>NUCLEOTIDE SEQUENCE</scope>
</reference>
<name>A0A644SZI4_9ZZZZ</name>
<dbReference type="EMBL" id="VSSQ01000010">
    <property type="protein sequence ID" value="MPL59677.1"/>
    <property type="molecule type" value="Genomic_DNA"/>
</dbReference>
<accession>A0A644SZI4</accession>
<dbReference type="InterPro" id="IPR004223">
    <property type="entry name" value="VitB12-dep_Met_synth_activ_dom"/>
</dbReference>
<gene>
    <name evidence="2" type="ORF">SDC9_05232</name>
</gene>
<sequence>MEVLLSVEEVLPSLDRTIKGMGYRANSMEPYFIVLAQKGLENAGSLIVPRGIYVEYELKAVSRNEGYFIIGDRKFYPGPRILDRLATARYIVAFAVTIGAEIGLRIRGLAEQGAPVEAYMLDFIAGLAADNVAEAVQRRAETDAATRGLGCTERFSPGYCGWPVAAQKTLFSLLPPNPCGISLNASSMMTPEKSVSGVFGTGPGMGRKAYGCGGCDKENCPERRRMT</sequence>
<dbReference type="GO" id="GO:0008705">
    <property type="term" value="F:methionine synthase activity"/>
    <property type="evidence" value="ECO:0007669"/>
    <property type="project" value="InterPro"/>
</dbReference>
<dbReference type="InterPro" id="IPR037010">
    <property type="entry name" value="VitB12-dep_Met_synth_activ_sf"/>
</dbReference>
<evidence type="ECO:0000259" key="1">
    <source>
        <dbReference type="Pfam" id="PF02965"/>
    </source>
</evidence>
<dbReference type="AlphaFoldDB" id="A0A644SZI4"/>